<accession>H1XYP9</accession>
<dbReference type="PaxDb" id="880073-Calab_1293"/>
<gene>
    <name evidence="1" type="ORF">Cabys_3826</name>
    <name evidence="2" type="ORF">Calab_1293</name>
</gene>
<reference evidence="2 3" key="1">
    <citation type="submission" date="2011-09" db="EMBL/GenBank/DDBJ databases">
        <title>The permanent draft genome of Caldithrix abyssi DSM 13497.</title>
        <authorList>
            <consortium name="US DOE Joint Genome Institute (JGI-PGF)"/>
            <person name="Lucas S."/>
            <person name="Han J."/>
            <person name="Lapidus A."/>
            <person name="Bruce D."/>
            <person name="Goodwin L."/>
            <person name="Pitluck S."/>
            <person name="Peters L."/>
            <person name="Kyrpides N."/>
            <person name="Mavromatis K."/>
            <person name="Ivanova N."/>
            <person name="Mikhailova N."/>
            <person name="Chertkov O."/>
            <person name="Detter J.C."/>
            <person name="Tapia R."/>
            <person name="Han C."/>
            <person name="Land M."/>
            <person name="Hauser L."/>
            <person name="Markowitz V."/>
            <person name="Cheng J.-F."/>
            <person name="Hugenholtz P."/>
            <person name="Woyke T."/>
            <person name="Wu D."/>
            <person name="Spring S."/>
            <person name="Brambilla E."/>
            <person name="Klenk H.-P."/>
            <person name="Eisen J.A."/>
        </authorList>
    </citation>
    <scope>NUCLEOTIDE SEQUENCE [LARGE SCALE GENOMIC DNA]</scope>
    <source>
        <strain evidence="2 3">DSM 13497</strain>
    </source>
</reference>
<dbReference type="AlphaFoldDB" id="H1XYP9"/>
<dbReference type="Proteomes" id="UP000183868">
    <property type="component" value="Chromosome"/>
</dbReference>
<dbReference type="Proteomes" id="UP000004671">
    <property type="component" value="Chromosome"/>
</dbReference>
<protein>
    <submittedName>
        <fullName evidence="2">Uncharacterized protein</fullName>
    </submittedName>
</protein>
<sequence length="121" mass="14177">MHFQNPVDLKQLIRFIVDEKKIQANLILDEGCFLETADIRPLIKVINYVLNYLKQLSDHPIEISLDLMHDKYLYSFLVYTTISEPPPFSANLQAVLDTYSAKLDFIHEKGKYVQVKIHIKR</sequence>
<evidence type="ECO:0000313" key="3">
    <source>
        <dbReference type="Proteomes" id="UP000004671"/>
    </source>
</evidence>
<dbReference type="KEGG" id="caby:Cabys_3826"/>
<dbReference type="HOGENOM" id="CLU_2033756_0_0_0"/>
<evidence type="ECO:0000313" key="4">
    <source>
        <dbReference type="Proteomes" id="UP000183868"/>
    </source>
</evidence>
<dbReference type="EMBL" id="CM001402">
    <property type="protein sequence ID" value="EHO40918.1"/>
    <property type="molecule type" value="Genomic_DNA"/>
</dbReference>
<organism evidence="2 3">
    <name type="scientific">Caldithrix abyssi DSM 13497</name>
    <dbReference type="NCBI Taxonomy" id="880073"/>
    <lineage>
        <taxon>Bacteria</taxon>
        <taxon>Pseudomonadati</taxon>
        <taxon>Calditrichota</taxon>
        <taxon>Calditrichia</taxon>
        <taxon>Calditrichales</taxon>
        <taxon>Calditrichaceae</taxon>
        <taxon>Caldithrix</taxon>
    </lineage>
</organism>
<name>H1XYP9_CALAY</name>
<proteinExistence type="predicted"/>
<dbReference type="RefSeq" id="WP_006927995.1">
    <property type="nucleotide sequence ID" value="NZ_CM001402.1"/>
</dbReference>
<dbReference type="InParanoid" id="H1XYP9"/>
<dbReference type="STRING" id="880073.Cabys_3826"/>
<dbReference type="EMBL" id="CP018099">
    <property type="protein sequence ID" value="APF20571.1"/>
    <property type="molecule type" value="Genomic_DNA"/>
</dbReference>
<evidence type="ECO:0000313" key="1">
    <source>
        <dbReference type="EMBL" id="APF20571.1"/>
    </source>
</evidence>
<reference evidence="1 4" key="2">
    <citation type="submission" date="2016-11" db="EMBL/GenBank/DDBJ databases">
        <title>Genomic analysis of Caldithrix abyssi and proposal of a novel bacterial phylum Caldithrichaeota.</title>
        <authorList>
            <person name="Kublanov I."/>
            <person name="Sigalova O."/>
            <person name="Gavrilov S."/>
            <person name="Lebedinsky A."/>
            <person name="Ivanova N."/>
            <person name="Daum C."/>
            <person name="Reddy T."/>
            <person name="Klenk H.P."/>
            <person name="Goker M."/>
            <person name="Reva O."/>
            <person name="Miroshnichenko M."/>
            <person name="Kyprides N."/>
            <person name="Woyke T."/>
            <person name="Gelfand M."/>
        </authorList>
    </citation>
    <scope>NUCLEOTIDE SEQUENCE [LARGE SCALE GENOMIC DNA]</scope>
    <source>
        <strain evidence="1 4">LF13</strain>
    </source>
</reference>
<keyword evidence="3" id="KW-1185">Reference proteome</keyword>
<evidence type="ECO:0000313" key="2">
    <source>
        <dbReference type="EMBL" id="EHO40918.1"/>
    </source>
</evidence>